<gene>
    <name evidence="1" type="ORF">CONLIGDRAFT_659839</name>
</gene>
<reference evidence="1 2" key="1">
    <citation type="submission" date="2016-10" db="EMBL/GenBank/DDBJ databases">
        <title>Draft genome sequence of Coniochaeta ligniaria NRRL30616, a lignocellulolytic fungus for bioabatement of inhibitors in plant biomass hydrolysates.</title>
        <authorList>
            <consortium name="DOE Joint Genome Institute"/>
            <person name="Jimenez D.J."/>
            <person name="Hector R.E."/>
            <person name="Riley R."/>
            <person name="Sun H."/>
            <person name="Grigoriev I.V."/>
            <person name="Van Elsas J.D."/>
            <person name="Nichols N.N."/>
        </authorList>
    </citation>
    <scope>NUCLEOTIDE SEQUENCE [LARGE SCALE GENOMIC DNA]</scope>
    <source>
        <strain evidence="1 2">NRRL 30616</strain>
    </source>
</reference>
<dbReference type="Proteomes" id="UP000182658">
    <property type="component" value="Unassembled WGS sequence"/>
</dbReference>
<dbReference type="AlphaFoldDB" id="A0A1J7JXL6"/>
<proteinExistence type="predicted"/>
<keyword evidence="2" id="KW-1185">Reference proteome</keyword>
<protein>
    <submittedName>
        <fullName evidence="1">Uncharacterized protein</fullName>
    </submittedName>
</protein>
<evidence type="ECO:0000313" key="1">
    <source>
        <dbReference type="EMBL" id="OIW34164.1"/>
    </source>
</evidence>
<dbReference type="OrthoDB" id="4729605at2759"/>
<dbReference type="EMBL" id="KV875094">
    <property type="protein sequence ID" value="OIW34164.1"/>
    <property type="molecule type" value="Genomic_DNA"/>
</dbReference>
<organism evidence="1 2">
    <name type="scientific">Coniochaeta ligniaria NRRL 30616</name>
    <dbReference type="NCBI Taxonomy" id="1408157"/>
    <lineage>
        <taxon>Eukaryota</taxon>
        <taxon>Fungi</taxon>
        <taxon>Dikarya</taxon>
        <taxon>Ascomycota</taxon>
        <taxon>Pezizomycotina</taxon>
        <taxon>Sordariomycetes</taxon>
        <taxon>Sordariomycetidae</taxon>
        <taxon>Coniochaetales</taxon>
        <taxon>Coniochaetaceae</taxon>
        <taxon>Coniochaeta</taxon>
    </lineage>
</organism>
<evidence type="ECO:0000313" key="2">
    <source>
        <dbReference type="Proteomes" id="UP000182658"/>
    </source>
</evidence>
<dbReference type="InParanoid" id="A0A1J7JXL6"/>
<name>A0A1J7JXL6_9PEZI</name>
<accession>A0A1J7JXL6</accession>
<sequence length="330" mass="35702">MDKSATIYNLLVEARSSAARVCGSLNSTSPRNYQYNLLELRWDSADPSKQDQFATISASLSDSTYPLYECNVEWPESWAGWYMGGTNIIWSDCIWTGAGAGKDKTVSFAVDWKSKTMYLSHTFACSDRSGSDGLATGFLTLDLDCRNNTITEGTSYCTPKTTSTGSRPSLSFNTTLAPAPLVSTAKCTDNKNRYQSWRLEKWLRQCQAPPASEIPGTTSTPSSDTGPSFTLTSMANNEVLNCTTSGKQSNVFKGDCMPAAAGGSSSATQVGFEFDPALNILTVHEYFDCGSESSFDAVGIAYMQAACSRDYNSDVFTCTSDPVWVGTDTV</sequence>